<feature type="domain" description="Acyltransferase 3" evidence="2">
    <location>
        <begin position="11"/>
        <end position="342"/>
    </location>
</feature>
<protein>
    <submittedName>
        <fullName evidence="3">Acyltransferase</fullName>
    </submittedName>
</protein>
<sequence length="367" mass="42560">MQSQNIRYMPELDHIRGFAAFMILFYHGLHVFSYQLRFNQPFNFTHWIETDNPLMALLAEAHISLALFMVLSGFLLAYGSTGKDIKYRTFLYNRVLRIYPLMMLFLVAGICAFPKQFDFQSFIQTIVMMGNINGRLDIWPFTAMFWAIAVEFQFYLLFPLLMLLLNRNGMKIILALLVLMLLLRFIGVMHGASPRDMSYWTLLGRADQFLLGMLAGNALASGKQIKHPIYLVFGLLGFIFLAFWFNHRGGWPVDEVWRIFIPLVEAIICVSFILGYCAVVKWLPTRLCQVFKSLGMLSFSVYLWHYVVISTIQKGQWWLVITNDPYYDALMTTILLVLPASLMLSTLTWHAIEKPFLGMRRRYIAAS</sequence>
<comment type="caution">
    <text evidence="3">The sequence shown here is derived from an EMBL/GenBank/DDBJ whole genome shotgun (WGS) entry which is preliminary data.</text>
</comment>
<feature type="transmembrane region" description="Helical" evidence="1">
    <location>
        <begin position="143"/>
        <end position="165"/>
    </location>
</feature>
<feature type="transmembrane region" description="Helical" evidence="1">
    <location>
        <begin position="198"/>
        <end position="216"/>
    </location>
</feature>
<dbReference type="InterPro" id="IPR002656">
    <property type="entry name" value="Acyl_transf_3_dom"/>
</dbReference>
<dbReference type="RefSeq" id="WP_128783686.1">
    <property type="nucleotide sequence ID" value="NZ_RJLM01000003.1"/>
</dbReference>
<organism evidence="3 4">
    <name type="scientific">Photobacterium chitinilyticum</name>
    <dbReference type="NCBI Taxonomy" id="2485123"/>
    <lineage>
        <taxon>Bacteria</taxon>
        <taxon>Pseudomonadati</taxon>
        <taxon>Pseudomonadota</taxon>
        <taxon>Gammaproteobacteria</taxon>
        <taxon>Vibrionales</taxon>
        <taxon>Vibrionaceae</taxon>
        <taxon>Photobacterium</taxon>
    </lineage>
</organism>
<feature type="transmembrane region" description="Helical" evidence="1">
    <location>
        <begin position="172"/>
        <end position="192"/>
    </location>
</feature>
<keyword evidence="3" id="KW-0808">Transferase</keyword>
<evidence type="ECO:0000313" key="4">
    <source>
        <dbReference type="Proteomes" id="UP000287563"/>
    </source>
</evidence>
<dbReference type="PANTHER" id="PTHR23028">
    <property type="entry name" value="ACETYLTRANSFERASE"/>
    <property type="match status" value="1"/>
</dbReference>
<dbReference type="GO" id="GO:0016747">
    <property type="term" value="F:acyltransferase activity, transferring groups other than amino-acyl groups"/>
    <property type="evidence" value="ECO:0007669"/>
    <property type="project" value="InterPro"/>
</dbReference>
<feature type="transmembrane region" description="Helical" evidence="1">
    <location>
        <begin position="228"/>
        <end position="247"/>
    </location>
</feature>
<dbReference type="Proteomes" id="UP000287563">
    <property type="component" value="Unassembled WGS sequence"/>
</dbReference>
<name>A0A3S3R1E4_9GAMM</name>
<feature type="transmembrane region" description="Helical" evidence="1">
    <location>
        <begin position="259"/>
        <end position="283"/>
    </location>
</feature>
<dbReference type="GO" id="GO:0009103">
    <property type="term" value="P:lipopolysaccharide biosynthetic process"/>
    <property type="evidence" value="ECO:0007669"/>
    <property type="project" value="TreeGrafter"/>
</dbReference>
<keyword evidence="1" id="KW-0812">Transmembrane</keyword>
<keyword evidence="1" id="KW-1133">Transmembrane helix</keyword>
<feature type="transmembrane region" description="Helical" evidence="1">
    <location>
        <begin position="329"/>
        <end position="352"/>
    </location>
</feature>
<accession>A0A3S3R1E4</accession>
<dbReference type="EMBL" id="RJLM01000003">
    <property type="protein sequence ID" value="RWX55662.1"/>
    <property type="molecule type" value="Genomic_DNA"/>
</dbReference>
<dbReference type="Pfam" id="PF01757">
    <property type="entry name" value="Acyl_transf_3"/>
    <property type="match status" value="1"/>
</dbReference>
<feature type="transmembrane region" description="Helical" evidence="1">
    <location>
        <begin position="98"/>
        <end position="117"/>
    </location>
</feature>
<keyword evidence="4" id="KW-1185">Reference proteome</keyword>
<reference evidence="3 4" key="1">
    <citation type="submission" date="2018-11" db="EMBL/GenBank/DDBJ databases">
        <title>Photobacterium sp. BEI247 sp. nov., a marine bacterium isolated from Yongle Blue Hole in the South China Sea.</title>
        <authorList>
            <person name="Wang X."/>
        </authorList>
    </citation>
    <scope>NUCLEOTIDE SEQUENCE [LARGE SCALE GENOMIC DNA]</scope>
    <source>
        <strain evidence="4">BEI247</strain>
    </source>
</reference>
<feature type="transmembrane region" description="Helical" evidence="1">
    <location>
        <begin position="15"/>
        <end position="34"/>
    </location>
</feature>
<keyword evidence="1" id="KW-0472">Membrane</keyword>
<proteinExistence type="predicted"/>
<evidence type="ECO:0000313" key="3">
    <source>
        <dbReference type="EMBL" id="RWX55662.1"/>
    </source>
</evidence>
<feature type="transmembrane region" description="Helical" evidence="1">
    <location>
        <begin position="54"/>
        <end position="78"/>
    </location>
</feature>
<gene>
    <name evidence="3" type="ORF">EDI28_09940</name>
</gene>
<dbReference type="OrthoDB" id="9767863at2"/>
<dbReference type="InterPro" id="IPR050879">
    <property type="entry name" value="Acyltransferase_3"/>
</dbReference>
<evidence type="ECO:0000259" key="2">
    <source>
        <dbReference type="Pfam" id="PF01757"/>
    </source>
</evidence>
<dbReference type="PANTHER" id="PTHR23028:SF53">
    <property type="entry name" value="ACYL_TRANSF_3 DOMAIN-CONTAINING PROTEIN"/>
    <property type="match status" value="1"/>
</dbReference>
<keyword evidence="3" id="KW-0012">Acyltransferase</keyword>
<feature type="transmembrane region" description="Helical" evidence="1">
    <location>
        <begin position="290"/>
        <end position="309"/>
    </location>
</feature>
<dbReference type="GO" id="GO:0016020">
    <property type="term" value="C:membrane"/>
    <property type="evidence" value="ECO:0007669"/>
    <property type="project" value="TreeGrafter"/>
</dbReference>
<dbReference type="AlphaFoldDB" id="A0A3S3R1E4"/>
<evidence type="ECO:0000256" key="1">
    <source>
        <dbReference type="SAM" id="Phobius"/>
    </source>
</evidence>